<dbReference type="Proteomes" id="UP000663865">
    <property type="component" value="Unassembled WGS sequence"/>
</dbReference>
<evidence type="ECO:0000313" key="3">
    <source>
        <dbReference type="EMBL" id="CAF3471814.1"/>
    </source>
</evidence>
<name>A0A820JLU7_9BILA</name>
<dbReference type="EMBL" id="CAJNYT010000892">
    <property type="protein sequence ID" value="CAF3381955.1"/>
    <property type="molecule type" value="Genomic_DNA"/>
</dbReference>
<evidence type="ECO:0000313" key="7">
    <source>
        <dbReference type="EMBL" id="CAF4876296.1"/>
    </source>
</evidence>
<evidence type="ECO:0000313" key="2">
    <source>
        <dbReference type="EMBL" id="CAF3381955.1"/>
    </source>
</evidence>
<dbReference type="Proteomes" id="UP000663838">
    <property type="component" value="Unassembled WGS sequence"/>
</dbReference>
<evidence type="ECO:0000313" key="8">
    <source>
        <dbReference type="Proteomes" id="UP000663851"/>
    </source>
</evidence>
<gene>
    <name evidence="2" type="ORF">GRG538_LOCUS8283</name>
    <name evidence="5" type="ORF">HFQ381_LOCUS15371</name>
    <name evidence="3" type="ORF">KIK155_LOCUS13875</name>
    <name evidence="4" type="ORF">LUA448_LOCUS24934</name>
    <name evidence="7" type="ORF">QYT958_LOCUS29025</name>
    <name evidence="1" type="ORF">TIS948_LOCUS18116</name>
    <name evidence="6" type="ORF">TOA249_LOCUS17742</name>
</gene>
<dbReference type="EMBL" id="CAJOBO010001042">
    <property type="protein sequence ID" value="CAF4329710.1"/>
    <property type="molecule type" value="Genomic_DNA"/>
</dbReference>
<dbReference type="Proteomes" id="UP000663848">
    <property type="component" value="Unassembled WGS sequence"/>
</dbReference>
<comment type="caution">
    <text evidence="5">The sequence shown here is derived from an EMBL/GenBank/DDBJ whole genome shotgun (WGS) entry which is preliminary data.</text>
</comment>
<evidence type="ECO:0000313" key="4">
    <source>
        <dbReference type="EMBL" id="CAF3495241.1"/>
    </source>
</evidence>
<evidence type="ECO:0000313" key="6">
    <source>
        <dbReference type="EMBL" id="CAF4712391.1"/>
    </source>
</evidence>
<dbReference type="EMBL" id="CAJNYV010002352">
    <property type="protein sequence ID" value="CAF3471814.1"/>
    <property type="molecule type" value="Genomic_DNA"/>
</dbReference>
<evidence type="ECO:0000313" key="1">
    <source>
        <dbReference type="EMBL" id="CAF3298293.1"/>
    </source>
</evidence>
<evidence type="ECO:0000313" key="5">
    <source>
        <dbReference type="EMBL" id="CAF4329710.1"/>
    </source>
</evidence>
<proteinExistence type="predicted"/>
<protein>
    <submittedName>
        <fullName evidence="5">Uncharacterized protein</fullName>
    </submittedName>
</protein>
<organism evidence="5 8">
    <name type="scientific">Rotaria socialis</name>
    <dbReference type="NCBI Taxonomy" id="392032"/>
    <lineage>
        <taxon>Eukaryota</taxon>
        <taxon>Metazoa</taxon>
        <taxon>Spiralia</taxon>
        <taxon>Gnathifera</taxon>
        <taxon>Rotifera</taxon>
        <taxon>Eurotatoria</taxon>
        <taxon>Bdelloidea</taxon>
        <taxon>Philodinida</taxon>
        <taxon>Philodinidae</taxon>
        <taxon>Rotaria</taxon>
    </lineage>
</organism>
<dbReference type="Proteomes" id="UP000663825">
    <property type="component" value="Unassembled WGS sequence"/>
</dbReference>
<dbReference type="Proteomes" id="UP000663851">
    <property type="component" value="Unassembled WGS sequence"/>
</dbReference>
<dbReference type="Proteomes" id="UP000663872">
    <property type="component" value="Unassembled WGS sequence"/>
</dbReference>
<reference evidence="5" key="1">
    <citation type="submission" date="2021-02" db="EMBL/GenBank/DDBJ databases">
        <authorList>
            <person name="Nowell W R."/>
        </authorList>
    </citation>
    <scope>NUCLEOTIDE SEQUENCE</scope>
</reference>
<dbReference type="EMBL" id="CAJNXB010003119">
    <property type="protein sequence ID" value="CAF3298293.1"/>
    <property type="molecule type" value="Genomic_DNA"/>
</dbReference>
<dbReference type="EMBL" id="CAJOBS010001279">
    <property type="protein sequence ID" value="CAF4712391.1"/>
    <property type="molecule type" value="Genomic_DNA"/>
</dbReference>
<dbReference type="EMBL" id="CAJOBR010008234">
    <property type="protein sequence ID" value="CAF4876296.1"/>
    <property type="molecule type" value="Genomic_DNA"/>
</dbReference>
<dbReference type="Proteomes" id="UP000663833">
    <property type="component" value="Unassembled WGS sequence"/>
</dbReference>
<accession>A0A820JLU7</accession>
<dbReference type="AlphaFoldDB" id="A0A820JLU7"/>
<sequence length="112" mass="13379">MNEKIDTSIRRAAEHLYTYMSMTNNITYELTDQLGIFKAWCLLEHELVQIKIKVSRIFHVNCCTLIELNSNQTQPSANYKRIIHNCSQAYYLYEYHLAENIFHDYYTDIMTD</sequence>
<dbReference type="EMBL" id="CAJNYD010003294">
    <property type="protein sequence ID" value="CAF3495241.1"/>
    <property type="molecule type" value="Genomic_DNA"/>
</dbReference>
<dbReference type="OrthoDB" id="10395800at2759"/>